<organism evidence="2">
    <name type="scientific">Proboscia inermis</name>
    <dbReference type="NCBI Taxonomy" id="420281"/>
    <lineage>
        <taxon>Eukaryota</taxon>
        <taxon>Sar</taxon>
        <taxon>Stramenopiles</taxon>
        <taxon>Ochrophyta</taxon>
        <taxon>Bacillariophyta</taxon>
        <taxon>Coscinodiscophyceae</taxon>
        <taxon>Rhizosoleniophycidae</taxon>
        <taxon>Rhizosoleniales</taxon>
        <taxon>Rhizosoleniaceae</taxon>
        <taxon>Proboscia</taxon>
    </lineage>
</organism>
<evidence type="ECO:0000256" key="1">
    <source>
        <dbReference type="SAM" id="SignalP"/>
    </source>
</evidence>
<dbReference type="AlphaFoldDB" id="A0A7S0GEU8"/>
<gene>
    <name evidence="2" type="ORF">PINE0816_LOCUS9596</name>
</gene>
<sequence>MIRFLPLCLLLVSPATAFGFVVSTMQQPRSSHSTFSSSSTSSALSMALVEDGCVTLVPKFKIKEGMMDEYMANLPKFLELVKANEQDTCLHYGFVGPTDDNLVICREGYKNAEGLLFHLQNVDEPLQEALRYADIVSIDVQGPSSELEKLKEPLAAFSPTYYELQPGSMRSETL</sequence>
<proteinExistence type="predicted"/>
<dbReference type="EMBL" id="HBEL01020567">
    <property type="protein sequence ID" value="CAD8413465.1"/>
    <property type="molecule type" value="Transcribed_RNA"/>
</dbReference>
<keyword evidence="1" id="KW-0732">Signal</keyword>
<dbReference type="Gene3D" id="3.30.70.100">
    <property type="match status" value="1"/>
</dbReference>
<evidence type="ECO:0008006" key="3">
    <source>
        <dbReference type="Google" id="ProtNLM"/>
    </source>
</evidence>
<accession>A0A7S0GEU8</accession>
<dbReference type="InterPro" id="IPR011008">
    <property type="entry name" value="Dimeric_a/b-barrel"/>
</dbReference>
<reference evidence="2" key="1">
    <citation type="submission" date="2021-01" db="EMBL/GenBank/DDBJ databases">
        <authorList>
            <person name="Corre E."/>
            <person name="Pelletier E."/>
            <person name="Niang G."/>
            <person name="Scheremetjew M."/>
            <person name="Finn R."/>
            <person name="Kale V."/>
            <person name="Holt S."/>
            <person name="Cochrane G."/>
            <person name="Meng A."/>
            <person name="Brown T."/>
            <person name="Cohen L."/>
        </authorList>
    </citation>
    <scope>NUCLEOTIDE SEQUENCE</scope>
    <source>
        <strain evidence="2">CCAP1064/1</strain>
    </source>
</reference>
<protein>
    <recommendedName>
        <fullName evidence="3">ABM domain-containing protein</fullName>
    </recommendedName>
</protein>
<feature type="chain" id="PRO_5031343849" description="ABM domain-containing protein" evidence="1">
    <location>
        <begin position="18"/>
        <end position="174"/>
    </location>
</feature>
<feature type="signal peptide" evidence="1">
    <location>
        <begin position="1"/>
        <end position="17"/>
    </location>
</feature>
<dbReference type="SUPFAM" id="SSF54909">
    <property type="entry name" value="Dimeric alpha+beta barrel"/>
    <property type="match status" value="1"/>
</dbReference>
<name>A0A7S0GEU8_9STRA</name>
<evidence type="ECO:0000313" key="2">
    <source>
        <dbReference type="EMBL" id="CAD8413465.1"/>
    </source>
</evidence>